<accession>M2YAU3</accession>
<sequence>MINFEAVPDELIRAGSRLHDITEMITRQPALRFKATASEAGDPVLVAALESFQEASAHSVAVLAEDVRRLGDRLGEAARDYRNREEEAIEKVRTIEAAESPVWQAGLAFVPENANTIQAVLG</sequence>
<protein>
    <submittedName>
        <fullName evidence="1">Uncharacterized protein</fullName>
    </submittedName>
</protein>
<dbReference type="RefSeq" id="WP_007031685.1">
    <property type="nucleotide sequence ID" value="NZ_AOHO01000055.1"/>
</dbReference>
<proteinExistence type="predicted"/>
<keyword evidence="2" id="KW-1185">Reference proteome</keyword>
<dbReference type="PATRIC" id="fig|1284240.4.peg.3892"/>
<evidence type="ECO:0000313" key="1">
    <source>
        <dbReference type="EMBL" id="EME58730.1"/>
    </source>
</evidence>
<comment type="caution">
    <text evidence="1">The sequence shown here is derived from an EMBL/GenBank/DDBJ whole genome shotgun (WGS) entry which is preliminary data.</text>
</comment>
<dbReference type="OrthoDB" id="3636883at2"/>
<reference evidence="1 2" key="1">
    <citation type="journal article" date="2013" name="Genome Announc.">
        <title>Draft Genome Sequence of Amycolatopsis decaplanina Strain DSM 44594T.</title>
        <authorList>
            <person name="Kaur N."/>
            <person name="Kumar S."/>
            <person name="Bala M."/>
            <person name="Raghava G.P."/>
            <person name="Mayilraj S."/>
        </authorList>
    </citation>
    <scope>NUCLEOTIDE SEQUENCE [LARGE SCALE GENOMIC DNA]</scope>
    <source>
        <strain evidence="1 2">DSM 44594</strain>
    </source>
</reference>
<evidence type="ECO:0000313" key="2">
    <source>
        <dbReference type="Proteomes" id="UP000054226"/>
    </source>
</evidence>
<dbReference type="EMBL" id="AOHO01000055">
    <property type="protein sequence ID" value="EME58730.1"/>
    <property type="molecule type" value="Genomic_DNA"/>
</dbReference>
<organism evidence="1 2">
    <name type="scientific">Amycolatopsis decaplanina DSM 44594</name>
    <dbReference type="NCBI Taxonomy" id="1284240"/>
    <lineage>
        <taxon>Bacteria</taxon>
        <taxon>Bacillati</taxon>
        <taxon>Actinomycetota</taxon>
        <taxon>Actinomycetes</taxon>
        <taxon>Pseudonocardiales</taxon>
        <taxon>Pseudonocardiaceae</taxon>
        <taxon>Amycolatopsis</taxon>
    </lineage>
</organism>
<dbReference type="Proteomes" id="UP000054226">
    <property type="component" value="Unassembled WGS sequence"/>
</dbReference>
<name>M2YAU3_9PSEU</name>
<gene>
    <name evidence="1" type="ORF">H074_19163</name>
</gene>
<dbReference type="AlphaFoldDB" id="M2YAU3"/>